<keyword evidence="2" id="KW-1185">Reference proteome</keyword>
<organism evidence="1 2">
    <name type="scientific">Steinernema carpocapsae</name>
    <name type="common">Entomopathogenic nematode</name>
    <dbReference type="NCBI Taxonomy" id="34508"/>
    <lineage>
        <taxon>Eukaryota</taxon>
        <taxon>Metazoa</taxon>
        <taxon>Ecdysozoa</taxon>
        <taxon>Nematoda</taxon>
        <taxon>Chromadorea</taxon>
        <taxon>Rhabditida</taxon>
        <taxon>Tylenchina</taxon>
        <taxon>Panagrolaimomorpha</taxon>
        <taxon>Strongyloidoidea</taxon>
        <taxon>Steinernematidae</taxon>
        <taxon>Steinernema</taxon>
    </lineage>
</organism>
<dbReference type="Proteomes" id="UP000298663">
    <property type="component" value="Unassembled WGS sequence"/>
</dbReference>
<accession>A0A4U5NB65</accession>
<name>A0A4U5NB65_STECR</name>
<protein>
    <submittedName>
        <fullName evidence="1">Uncharacterized protein</fullName>
    </submittedName>
</protein>
<reference evidence="1 2" key="1">
    <citation type="journal article" date="2015" name="Genome Biol.">
        <title>Comparative genomics of Steinernema reveals deeply conserved gene regulatory networks.</title>
        <authorList>
            <person name="Dillman A.R."/>
            <person name="Macchietto M."/>
            <person name="Porter C.F."/>
            <person name="Rogers A."/>
            <person name="Williams B."/>
            <person name="Antoshechkin I."/>
            <person name="Lee M.M."/>
            <person name="Goodwin Z."/>
            <person name="Lu X."/>
            <person name="Lewis E.E."/>
            <person name="Goodrich-Blair H."/>
            <person name="Stock S.P."/>
            <person name="Adams B.J."/>
            <person name="Sternberg P.W."/>
            <person name="Mortazavi A."/>
        </authorList>
    </citation>
    <scope>NUCLEOTIDE SEQUENCE [LARGE SCALE GENOMIC DNA]</scope>
    <source>
        <strain evidence="1 2">ALL</strain>
    </source>
</reference>
<dbReference type="AlphaFoldDB" id="A0A4U5NB65"/>
<evidence type="ECO:0000313" key="1">
    <source>
        <dbReference type="EMBL" id="TKR80097.1"/>
    </source>
</evidence>
<dbReference type="EMBL" id="AZBU02000004">
    <property type="protein sequence ID" value="TKR80097.1"/>
    <property type="molecule type" value="Genomic_DNA"/>
</dbReference>
<sequence length="77" mass="8682">MSVDVIWITFRTKVDDVFSDTCWDFDSVVVSQDAVGVRSPDAVQFFAHSLLARVTGLFAYVRPTAMRCVSLFKPHLL</sequence>
<gene>
    <name evidence="1" type="ORF">L596_014226</name>
</gene>
<proteinExistence type="predicted"/>
<evidence type="ECO:0000313" key="2">
    <source>
        <dbReference type="Proteomes" id="UP000298663"/>
    </source>
</evidence>
<reference evidence="1 2" key="2">
    <citation type="journal article" date="2019" name="G3 (Bethesda)">
        <title>Hybrid Assembly of the Genome of the Entomopathogenic Nematode Steinernema carpocapsae Identifies the X-Chromosome.</title>
        <authorList>
            <person name="Serra L."/>
            <person name="Macchietto M."/>
            <person name="Macias-Munoz A."/>
            <person name="McGill C.J."/>
            <person name="Rodriguez I.M."/>
            <person name="Rodriguez B."/>
            <person name="Murad R."/>
            <person name="Mortazavi A."/>
        </authorList>
    </citation>
    <scope>NUCLEOTIDE SEQUENCE [LARGE SCALE GENOMIC DNA]</scope>
    <source>
        <strain evidence="1 2">ALL</strain>
    </source>
</reference>
<comment type="caution">
    <text evidence="1">The sequence shown here is derived from an EMBL/GenBank/DDBJ whole genome shotgun (WGS) entry which is preliminary data.</text>
</comment>